<name>A0A953SHA7_9BACT</name>
<evidence type="ECO:0000313" key="1">
    <source>
        <dbReference type="EMBL" id="MBZ0157784.1"/>
    </source>
</evidence>
<reference evidence="1" key="2">
    <citation type="submission" date="2021-08" db="EMBL/GenBank/DDBJ databases">
        <authorList>
            <person name="Dalcin Martins P."/>
        </authorList>
    </citation>
    <scope>NUCLEOTIDE SEQUENCE</scope>
    <source>
        <strain evidence="1">MAG_39</strain>
    </source>
</reference>
<reference evidence="1" key="1">
    <citation type="journal article" date="2021" name="bioRxiv">
        <title>Unraveling nitrogen, sulfur and carbon metabolic pathways and microbial community transcriptional responses to substrate deprivation and toxicity stresses in a bioreactor mimicking anoxic brackish coastal sediment conditions.</title>
        <authorList>
            <person name="Martins P.D."/>
            <person name="Echeveste M.J."/>
            <person name="Arshad A."/>
            <person name="Kurth J."/>
            <person name="Ouboter H."/>
            <person name="Jetten M.S.M."/>
            <person name="Welte C.U."/>
        </authorList>
    </citation>
    <scope>NUCLEOTIDE SEQUENCE</scope>
    <source>
        <strain evidence="1">MAG_39</strain>
    </source>
</reference>
<gene>
    <name evidence="1" type="ORF">K8I29_16435</name>
</gene>
<dbReference type="EMBL" id="JAIOIV010000127">
    <property type="protein sequence ID" value="MBZ0157784.1"/>
    <property type="molecule type" value="Genomic_DNA"/>
</dbReference>
<dbReference type="Proteomes" id="UP000705867">
    <property type="component" value="Unassembled WGS sequence"/>
</dbReference>
<evidence type="ECO:0000313" key="2">
    <source>
        <dbReference type="Proteomes" id="UP000705867"/>
    </source>
</evidence>
<organism evidence="1 2">
    <name type="scientific">Candidatus Nitrobium versatile</name>
    <dbReference type="NCBI Taxonomy" id="2884831"/>
    <lineage>
        <taxon>Bacteria</taxon>
        <taxon>Pseudomonadati</taxon>
        <taxon>Nitrospirota</taxon>
        <taxon>Nitrospiria</taxon>
        <taxon>Nitrospirales</taxon>
        <taxon>Nitrospiraceae</taxon>
        <taxon>Candidatus Nitrobium</taxon>
    </lineage>
</organism>
<proteinExistence type="predicted"/>
<accession>A0A953SHA7</accession>
<dbReference type="AlphaFoldDB" id="A0A953SHA7"/>
<comment type="caution">
    <text evidence="1">The sequence shown here is derived from an EMBL/GenBank/DDBJ whole genome shotgun (WGS) entry which is preliminary data.</text>
</comment>
<sequence>MFAVHNINSYCDFLFNQLNDVKQKLDTAVEKVGDLSSEEREMLSKDNFISDLKSFSDEVGSKLERIGKVCPRAEYGRSTEIHPEAAPYAETPL</sequence>
<protein>
    <submittedName>
        <fullName evidence="1">Uncharacterized protein</fullName>
    </submittedName>
</protein>